<sequence length="411" mass="42673">MTERKAPARLIWALGATQIIGYGTLYYSFSILAPDMARDFSIQQDRLFGLLSVALLVGGLFAPRAGNWADRFGAGRLMVPGSLAAAISLGCAAASPNATTFGISLVAMEIASSFVLYSTAFAAIVQVGGSKPQRSITHLTLIAGFASTLFWPLTATLHDYLGWREIYLVFAILNIAVCLPIHWWVGRLPRDVPEPRASVNQSGAMAVQPEAGPAFSGVFILMLAGFALEGFVLASVLVHMVPLLTALGLGTAGLMVSTLFGPSQVASRLLNMIFGGRLSQTVLAVISAGLLAVALIVLMATSPWLPGLIAFAILFGLGSGLASIVGGTLPLELFGRHGYGARLGWVTAARQFSSALAPFAFAVMLGTWGVGQAVSISILGGAAAVGLFGAIAFARYRATRPAAGPFGGSQA</sequence>
<dbReference type="PANTHER" id="PTHR11360">
    <property type="entry name" value="MONOCARBOXYLATE TRANSPORTER"/>
    <property type="match status" value="1"/>
</dbReference>
<protein>
    <submittedName>
        <fullName evidence="6">Arsenite efflux MFS transporter ArsK</fullName>
    </submittedName>
</protein>
<evidence type="ECO:0000256" key="4">
    <source>
        <dbReference type="SAM" id="Phobius"/>
    </source>
</evidence>
<feature type="transmembrane region" description="Helical" evidence="4">
    <location>
        <begin position="101"/>
        <end position="124"/>
    </location>
</feature>
<feature type="transmembrane region" description="Helical" evidence="4">
    <location>
        <begin position="282"/>
        <end position="302"/>
    </location>
</feature>
<dbReference type="Pfam" id="PF07690">
    <property type="entry name" value="MFS_1"/>
    <property type="match status" value="1"/>
</dbReference>
<dbReference type="InterPro" id="IPR036259">
    <property type="entry name" value="MFS_trans_sf"/>
</dbReference>
<dbReference type="PANTHER" id="PTHR11360:SF290">
    <property type="entry name" value="MONOCARBOXYLATE MFS PERMEASE"/>
    <property type="match status" value="1"/>
</dbReference>
<feature type="transmembrane region" description="Helical" evidence="4">
    <location>
        <begin position="243"/>
        <end position="261"/>
    </location>
</feature>
<evidence type="ECO:0000313" key="7">
    <source>
        <dbReference type="Proteomes" id="UP001496627"/>
    </source>
</evidence>
<feature type="transmembrane region" description="Helical" evidence="4">
    <location>
        <begin position="214"/>
        <end position="237"/>
    </location>
</feature>
<feature type="transmembrane region" description="Helical" evidence="4">
    <location>
        <begin position="47"/>
        <end position="65"/>
    </location>
</feature>
<gene>
    <name evidence="6" type="primary">arsK</name>
    <name evidence="6" type="ORF">ABK249_14405</name>
</gene>
<dbReference type="PROSITE" id="PS50850">
    <property type="entry name" value="MFS"/>
    <property type="match status" value="1"/>
</dbReference>
<dbReference type="SUPFAM" id="SSF103473">
    <property type="entry name" value="MFS general substrate transporter"/>
    <property type="match status" value="1"/>
</dbReference>
<evidence type="ECO:0000313" key="6">
    <source>
        <dbReference type="EMBL" id="MEQ1406129.1"/>
    </source>
</evidence>
<evidence type="ECO:0000259" key="5">
    <source>
        <dbReference type="PROSITE" id="PS50850"/>
    </source>
</evidence>
<dbReference type="InterPro" id="IPR050327">
    <property type="entry name" value="Proton-linked_MCT"/>
</dbReference>
<dbReference type="Proteomes" id="UP001496627">
    <property type="component" value="Unassembled WGS sequence"/>
</dbReference>
<evidence type="ECO:0000256" key="2">
    <source>
        <dbReference type="ARBA" id="ARBA00022989"/>
    </source>
</evidence>
<dbReference type="InterPro" id="IPR020846">
    <property type="entry name" value="MFS_dom"/>
</dbReference>
<dbReference type="RefSeq" id="WP_037150027.1">
    <property type="nucleotide sequence ID" value="NZ_JBEAAL010000009.1"/>
</dbReference>
<feature type="transmembrane region" description="Helical" evidence="4">
    <location>
        <begin position="7"/>
        <end position="27"/>
    </location>
</feature>
<dbReference type="EMBL" id="JBEAAL010000009">
    <property type="protein sequence ID" value="MEQ1406129.1"/>
    <property type="molecule type" value="Genomic_DNA"/>
</dbReference>
<dbReference type="Gene3D" id="1.20.1250.20">
    <property type="entry name" value="MFS general substrate transporter like domains"/>
    <property type="match status" value="1"/>
</dbReference>
<feature type="transmembrane region" description="Helical" evidence="4">
    <location>
        <begin position="77"/>
        <end position="95"/>
    </location>
</feature>
<keyword evidence="7" id="KW-1185">Reference proteome</keyword>
<comment type="caution">
    <text evidence="6">The sequence shown here is derived from an EMBL/GenBank/DDBJ whole genome shotgun (WGS) entry which is preliminary data.</text>
</comment>
<proteinExistence type="predicted"/>
<organism evidence="6 7">
    <name type="scientific">Neorhizobium phenanthreniclasticum</name>
    <dbReference type="NCBI Taxonomy" id="3157917"/>
    <lineage>
        <taxon>Bacteria</taxon>
        <taxon>Pseudomonadati</taxon>
        <taxon>Pseudomonadota</taxon>
        <taxon>Alphaproteobacteria</taxon>
        <taxon>Hyphomicrobiales</taxon>
        <taxon>Rhizobiaceae</taxon>
        <taxon>Rhizobium/Agrobacterium group</taxon>
        <taxon>Neorhizobium</taxon>
    </lineage>
</organism>
<accession>A0ABV0M590</accession>
<dbReference type="InterPro" id="IPR011701">
    <property type="entry name" value="MFS"/>
</dbReference>
<feature type="transmembrane region" description="Helical" evidence="4">
    <location>
        <begin position="166"/>
        <end position="186"/>
    </location>
</feature>
<evidence type="ECO:0000256" key="1">
    <source>
        <dbReference type="ARBA" id="ARBA00022692"/>
    </source>
</evidence>
<feature type="transmembrane region" description="Helical" evidence="4">
    <location>
        <begin position="376"/>
        <end position="394"/>
    </location>
</feature>
<reference evidence="6 7" key="1">
    <citation type="submission" date="2024-05" db="EMBL/GenBank/DDBJ databases">
        <title>Neorhizobium sp. Rsf11, a plant growth promoting and heavy metal resistant PAH-degrader.</title>
        <authorList>
            <person name="Golubev S.N."/>
            <person name="Muratova A.Y."/>
            <person name="Markelova M.I."/>
        </authorList>
    </citation>
    <scope>NUCLEOTIDE SEQUENCE [LARGE SCALE GENOMIC DNA]</scope>
    <source>
        <strain evidence="6 7">Rsf11</strain>
    </source>
</reference>
<feature type="domain" description="Major facilitator superfamily (MFS) profile" evidence="5">
    <location>
        <begin position="9"/>
        <end position="398"/>
    </location>
</feature>
<name>A0ABV0M590_9HYPH</name>
<keyword evidence="1 4" id="KW-0812">Transmembrane</keyword>
<evidence type="ECO:0000256" key="3">
    <source>
        <dbReference type="ARBA" id="ARBA00023136"/>
    </source>
</evidence>
<feature type="transmembrane region" description="Helical" evidence="4">
    <location>
        <begin position="136"/>
        <end position="154"/>
    </location>
</feature>
<keyword evidence="2 4" id="KW-1133">Transmembrane helix</keyword>
<keyword evidence="3 4" id="KW-0472">Membrane</keyword>
<dbReference type="NCBIfam" id="NF033733">
    <property type="entry name" value="MFS_ArsK"/>
    <property type="match status" value="1"/>
</dbReference>
<feature type="transmembrane region" description="Helical" evidence="4">
    <location>
        <begin position="308"/>
        <end position="331"/>
    </location>
</feature>